<dbReference type="EMBL" id="CAUWAG010000020">
    <property type="protein sequence ID" value="CAJ2512720.1"/>
    <property type="molecule type" value="Genomic_DNA"/>
</dbReference>
<dbReference type="InterPro" id="IPR050879">
    <property type="entry name" value="Acyltransferase_3"/>
</dbReference>
<keyword evidence="1" id="KW-0472">Membrane</keyword>
<name>A0AAI8VY36_9PEZI</name>
<feature type="transmembrane region" description="Helical" evidence="1">
    <location>
        <begin position="291"/>
        <end position="311"/>
    </location>
</feature>
<feature type="transmembrane region" description="Helical" evidence="1">
    <location>
        <begin position="166"/>
        <end position="186"/>
    </location>
</feature>
<feature type="transmembrane region" description="Helical" evidence="1">
    <location>
        <begin position="513"/>
        <end position="532"/>
    </location>
</feature>
<feature type="domain" description="Acyltransferase 3" evidence="2">
    <location>
        <begin position="120"/>
        <end position="532"/>
    </location>
</feature>
<dbReference type="GO" id="GO:0016747">
    <property type="term" value="F:acyltransferase activity, transferring groups other than amino-acyl groups"/>
    <property type="evidence" value="ECO:0007669"/>
    <property type="project" value="InterPro"/>
</dbReference>
<dbReference type="Pfam" id="PF01757">
    <property type="entry name" value="Acyl_transf_3"/>
    <property type="match status" value="1"/>
</dbReference>
<dbReference type="InterPro" id="IPR002656">
    <property type="entry name" value="Acyl_transf_3_dom"/>
</dbReference>
<evidence type="ECO:0000256" key="1">
    <source>
        <dbReference type="SAM" id="Phobius"/>
    </source>
</evidence>
<dbReference type="PANTHER" id="PTHR23028">
    <property type="entry name" value="ACETYLTRANSFERASE"/>
    <property type="match status" value="1"/>
</dbReference>
<keyword evidence="1" id="KW-1133">Transmembrane helix</keyword>
<proteinExistence type="predicted"/>
<keyword evidence="1" id="KW-0812">Transmembrane</keyword>
<comment type="caution">
    <text evidence="3">The sequence shown here is derived from an EMBL/GenBank/DDBJ whole genome shotgun (WGS) entry which is preliminary data.</text>
</comment>
<dbReference type="PANTHER" id="PTHR23028:SF134">
    <property type="entry name" value="PUTATIVE (AFU_ORTHOLOGUE AFUA_4G08520)-RELATED"/>
    <property type="match status" value="1"/>
</dbReference>
<accession>A0AAI8VY36</accession>
<evidence type="ECO:0000259" key="2">
    <source>
        <dbReference type="Pfam" id="PF01757"/>
    </source>
</evidence>
<dbReference type="Proteomes" id="UP001295740">
    <property type="component" value="Unassembled WGS sequence"/>
</dbReference>
<sequence length="554" mass="63374">MYDHRASLSYEEKMALIEEHGFSDVESEGSSSSSSNHVPPYRSNIFSAWSRPAAKSSLRVKEWASSFRFNISDVPTPPLPAWTSFLWRALIFLLPSFTHRLFQRTPLSSDRIPRKPGPTAYLDGMRGLAALFVCHCHYFYGAYQIATGWGQDHANYDFWRLPFVRLLYAGPTMVCVFFVVSGYALSLKPMKQIRGRAWDGLSQTMASFTFRRAFRLYLPPTVSTLTILALVRLGAYEGTREFAGDPEFMRNVMEPHGVDLEPTTWLQLKSWGWDWFEFVQVFGNDRFPYDVHLWTIPLEFRCSMVLFLTLFGTSRLRTGARFFVVALLAWFALRYNHWGMVLFFAGVIFAELDLIRGVFEPAPSSTTHRGAFLPVDEEQMKKNVSGSWSQLGSKVMTGAWTLTGVLALYLMSAPDSGCDATPGYMTLGLYIPEWFDEKYRWWQAWGSILFVFCTARSPLWQRFFTTPVVQYFGHISYAIYLVHNFAIHTLGYAVQQWAFSLTGTEPGMFNNGAALAAVINIPIVIWVADIFWRAVDAPIVRFTKWLEGRLIVQE</sequence>
<reference evidence="3" key="1">
    <citation type="submission" date="2023-10" db="EMBL/GenBank/DDBJ databases">
        <authorList>
            <person name="Hackl T."/>
        </authorList>
    </citation>
    <scope>NUCLEOTIDE SEQUENCE</scope>
</reference>
<gene>
    <name evidence="3" type="ORF">KHLLAP_LOCUS13188</name>
</gene>
<feature type="transmembrane region" description="Helical" evidence="1">
    <location>
        <begin position="471"/>
        <end position="493"/>
    </location>
</feature>
<organism evidence="3 4">
    <name type="scientific">Anthostomella pinea</name>
    <dbReference type="NCBI Taxonomy" id="933095"/>
    <lineage>
        <taxon>Eukaryota</taxon>
        <taxon>Fungi</taxon>
        <taxon>Dikarya</taxon>
        <taxon>Ascomycota</taxon>
        <taxon>Pezizomycotina</taxon>
        <taxon>Sordariomycetes</taxon>
        <taxon>Xylariomycetidae</taxon>
        <taxon>Xylariales</taxon>
        <taxon>Xylariaceae</taxon>
        <taxon>Anthostomella</taxon>
    </lineage>
</organism>
<evidence type="ECO:0000313" key="4">
    <source>
        <dbReference type="Proteomes" id="UP001295740"/>
    </source>
</evidence>
<feature type="transmembrane region" description="Helical" evidence="1">
    <location>
        <begin position="124"/>
        <end position="146"/>
    </location>
</feature>
<dbReference type="AlphaFoldDB" id="A0AAI8VY36"/>
<evidence type="ECO:0000313" key="3">
    <source>
        <dbReference type="EMBL" id="CAJ2512720.1"/>
    </source>
</evidence>
<feature type="transmembrane region" description="Helical" evidence="1">
    <location>
        <begin position="442"/>
        <end position="459"/>
    </location>
</feature>
<protein>
    <submittedName>
        <fullName evidence="3">Uu.00g008390.m01.CDS01</fullName>
    </submittedName>
</protein>
<feature type="transmembrane region" description="Helical" evidence="1">
    <location>
        <begin position="216"/>
        <end position="235"/>
    </location>
</feature>
<keyword evidence="4" id="KW-1185">Reference proteome</keyword>